<feature type="transmembrane region" description="Helical" evidence="9">
    <location>
        <begin position="272"/>
        <end position="297"/>
    </location>
</feature>
<feature type="transmembrane region" description="Helical" evidence="9">
    <location>
        <begin position="860"/>
        <end position="880"/>
    </location>
</feature>
<keyword evidence="8 9" id="KW-0472">Membrane</keyword>
<dbReference type="GO" id="GO:0005319">
    <property type="term" value="F:lipid transporter activity"/>
    <property type="evidence" value="ECO:0007669"/>
    <property type="project" value="TreeGrafter"/>
</dbReference>
<keyword evidence="6" id="KW-0067">ATP-binding</keyword>
<feature type="transmembrane region" description="Helical" evidence="9">
    <location>
        <begin position="338"/>
        <end position="360"/>
    </location>
</feature>
<keyword evidence="7 9" id="KW-1133">Transmembrane helix</keyword>
<dbReference type="Gene3D" id="3.40.50.300">
    <property type="entry name" value="P-loop containing nucleotide triphosphate hydrolases"/>
    <property type="match status" value="2"/>
</dbReference>
<feature type="domain" description="ABC transporter" evidence="10">
    <location>
        <begin position="473"/>
        <end position="716"/>
    </location>
</feature>
<dbReference type="GO" id="GO:0016887">
    <property type="term" value="F:ATP hydrolysis activity"/>
    <property type="evidence" value="ECO:0007669"/>
    <property type="project" value="InterPro"/>
</dbReference>
<dbReference type="Pfam" id="PF00005">
    <property type="entry name" value="ABC_tran"/>
    <property type="match status" value="2"/>
</dbReference>
<feature type="transmembrane region" description="Helical" evidence="9">
    <location>
        <begin position="1017"/>
        <end position="1036"/>
    </location>
</feature>
<evidence type="ECO:0000256" key="7">
    <source>
        <dbReference type="ARBA" id="ARBA00022989"/>
    </source>
</evidence>
<dbReference type="FunFam" id="3.40.50.300:FF:000335">
    <property type="entry name" value="ATP binding cassette subfamily A member 5"/>
    <property type="match status" value="1"/>
</dbReference>
<dbReference type="InterPro" id="IPR026082">
    <property type="entry name" value="ABCA"/>
</dbReference>
<feature type="transmembrane region" description="Helical" evidence="9">
    <location>
        <begin position="26"/>
        <end position="46"/>
    </location>
</feature>
<dbReference type="PANTHER" id="PTHR19229">
    <property type="entry name" value="ATP-BINDING CASSETTE TRANSPORTER SUBFAMILY A ABCA"/>
    <property type="match status" value="1"/>
</dbReference>
<dbReference type="STRING" id="1754190.A0A1Y2AFZ4"/>
<evidence type="ECO:0000256" key="1">
    <source>
        <dbReference type="ARBA" id="ARBA00004141"/>
    </source>
</evidence>
<comment type="caution">
    <text evidence="11">The sequence shown here is derived from an EMBL/GenBank/DDBJ whole genome shotgun (WGS) entry which is preliminary data.</text>
</comment>
<evidence type="ECO:0000256" key="6">
    <source>
        <dbReference type="ARBA" id="ARBA00022840"/>
    </source>
</evidence>
<feature type="transmembrane region" description="Helical" evidence="9">
    <location>
        <begin position="1221"/>
        <end position="1243"/>
    </location>
</feature>
<dbReference type="PROSITE" id="PS00211">
    <property type="entry name" value="ABC_TRANSPORTER_1"/>
    <property type="match status" value="1"/>
</dbReference>
<protein>
    <recommendedName>
        <fullName evidence="10">ABC transporter domain-containing protein</fullName>
    </recommendedName>
</protein>
<dbReference type="CDD" id="cd03263">
    <property type="entry name" value="ABC_subfamily_A"/>
    <property type="match status" value="2"/>
</dbReference>
<evidence type="ECO:0000256" key="3">
    <source>
        <dbReference type="ARBA" id="ARBA00022448"/>
    </source>
</evidence>
<feature type="transmembrane region" description="Helical" evidence="9">
    <location>
        <begin position="232"/>
        <end position="252"/>
    </location>
</feature>
<dbReference type="Pfam" id="PF12698">
    <property type="entry name" value="ABC2_membrane_3"/>
    <property type="match status" value="2"/>
</dbReference>
<dbReference type="InterPro" id="IPR003439">
    <property type="entry name" value="ABC_transporter-like_ATP-bd"/>
</dbReference>
<feature type="transmembrane region" description="Helical" evidence="9">
    <location>
        <begin position="1063"/>
        <end position="1089"/>
    </location>
</feature>
<comment type="subcellular location">
    <subcellularLocation>
        <location evidence="1">Membrane</location>
        <topology evidence="1">Multi-pass membrane protein</topology>
    </subcellularLocation>
</comment>
<dbReference type="GO" id="GO:0016020">
    <property type="term" value="C:membrane"/>
    <property type="evidence" value="ECO:0007669"/>
    <property type="project" value="UniProtKB-SubCell"/>
</dbReference>
<dbReference type="GO" id="GO:0005524">
    <property type="term" value="F:ATP binding"/>
    <property type="evidence" value="ECO:0007669"/>
    <property type="project" value="UniProtKB-KW"/>
</dbReference>
<dbReference type="InterPro" id="IPR017871">
    <property type="entry name" value="ABC_transporter-like_CS"/>
</dbReference>
<evidence type="ECO:0000256" key="5">
    <source>
        <dbReference type="ARBA" id="ARBA00022741"/>
    </source>
</evidence>
<organism evidence="11 12">
    <name type="scientific">Neocallimastix californiae</name>
    <dbReference type="NCBI Taxonomy" id="1754190"/>
    <lineage>
        <taxon>Eukaryota</taxon>
        <taxon>Fungi</taxon>
        <taxon>Fungi incertae sedis</taxon>
        <taxon>Chytridiomycota</taxon>
        <taxon>Chytridiomycota incertae sedis</taxon>
        <taxon>Neocallimastigomycetes</taxon>
        <taxon>Neocallimastigales</taxon>
        <taxon>Neocallimastigaceae</taxon>
        <taxon>Neocallimastix</taxon>
    </lineage>
</organism>
<evidence type="ECO:0000313" key="12">
    <source>
        <dbReference type="Proteomes" id="UP000193920"/>
    </source>
</evidence>
<keyword evidence="4 9" id="KW-0812">Transmembrane</keyword>
<dbReference type="PROSITE" id="PS50893">
    <property type="entry name" value="ABC_TRANSPORTER_2"/>
    <property type="match status" value="2"/>
</dbReference>
<accession>A0A1Y2AFZ4</accession>
<keyword evidence="12" id="KW-1185">Reference proteome</keyword>
<feature type="transmembrane region" description="Helical" evidence="9">
    <location>
        <begin position="309"/>
        <end position="332"/>
    </location>
</feature>
<name>A0A1Y2AFZ4_9FUNG</name>
<evidence type="ECO:0000256" key="9">
    <source>
        <dbReference type="SAM" id="Phobius"/>
    </source>
</evidence>
<feature type="domain" description="ABC transporter" evidence="10">
    <location>
        <begin position="1339"/>
        <end position="1569"/>
    </location>
</feature>
<evidence type="ECO:0000259" key="10">
    <source>
        <dbReference type="PROSITE" id="PS50893"/>
    </source>
</evidence>
<feature type="transmembrane region" description="Helical" evidence="9">
    <location>
        <begin position="405"/>
        <end position="425"/>
    </location>
</feature>
<evidence type="ECO:0000256" key="2">
    <source>
        <dbReference type="ARBA" id="ARBA00008869"/>
    </source>
</evidence>
<dbReference type="InterPro" id="IPR013525">
    <property type="entry name" value="ABC2_TM"/>
</dbReference>
<dbReference type="Proteomes" id="UP000193920">
    <property type="component" value="Unassembled WGS sequence"/>
</dbReference>
<dbReference type="SMART" id="SM00382">
    <property type="entry name" value="AAA"/>
    <property type="match status" value="2"/>
</dbReference>
<comment type="similarity">
    <text evidence="2">Belongs to the ABC transporter superfamily. ABCA family.</text>
</comment>
<dbReference type="FunFam" id="3.40.50.300:FF:000933">
    <property type="entry name" value="ABC transporter A family member 7"/>
    <property type="match status" value="1"/>
</dbReference>
<feature type="transmembrane region" description="Helical" evidence="9">
    <location>
        <begin position="1101"/>
        <end position="1122"/>
    </location>
</feature>
<dbReference type="EMBL" id="MCOG01000264">
    <property type="protein sequence ID" value="ORY21489.1"/>
    <property type="molecule type" value="Genomic_DNA"/>
</dbReference>
<dbReference type="SUPFAM" id="SSF52540">
    <property type="entry name" value="P-loop containing nucleoside triphosphate hydrolases"/>
    <property type="match status" value="2"/>
</dbReference>
<evidence type="ECO:0000313" key="11">
    <source>
        <dbReference type="EMBL" id="ORY21489.1"/>
    </source>
</evidence>
<dbReference type="GO" id="GO:0140359">
    <property type="term" value="F:ABC-type transporter activity"/>
    <property type="evidence" value="ECO:0007669"/>
    <property type="project" value="InterPro"/>
</dbReference>
<keyword evidence="5" id="KW-0547">Nucleotide-binding</keyword>
<gene>
    <name evidence="11" type="ORF">LY90DRAFT_390624</name>
</gene>
<keyword evidence="3" id="KW-0813">Transport</keyword>
<proteinExistence type="inferred from homology"/>
<dbReference type="InterPro" id="IPR003593">
    <property type="entry name" value="AAA+_ATPase"/>
</dbReference>
<feature type="transmembrane region" description="Helical" evidence="9">
    <location>
        <begin position="1167"/>
        <end position="1196"/>
    </location>
</feature>
<feature type="transmembrane region" description="Helical" evidence="9">
    <location>
        <begin position="1134"/>
        <end position="1155"/>
    </location>
</feature>
<evidence type="ECO:0000256" key="8">
    <source>
        <dbReference type="ARBA" id="ARBA00023136"/>
    </source>
</evidence>
<reference evidence="11 12" key="1">
    <citation type="submission" date="2016-08" db="EMBL/GenBank/DDBJ databases">
        <title>A Parts List for Fungal Cellulosomes Revealed by Comparative Genomics.</title>
        <authorList>
            <consortium name="DOE Joint Genome Institute"/>
            <person name="Haitjema C.H."/>
            <person name="Gilmore S.P."/>
            <person name="Henske J.K."/>
            <person name="Solomon K.V."/>
            <person name="De Groot R."/>
            <person name="Kuo A."/>
            <person name="Mondo S.J."/>
            <person name="Salamov A.A."/>
            <person name="Labutti K."/>
            <person name="Zhao Z."/>
            <person name="Chiniquy J."/>
            <person name="Barry K."/>
            <person name="Brewer H.M."/>
            <person name="Purvine S.O."/>
            <person name="Wright A.T."/>
            <person name="Boxma B."/>
            <person name="Van Alen T."/>
            <person name="Hackstein J.H."/>
            <person name="Baker S.E."/>
            <person name="Grigoriev I.V."/>
            <person name="O'Malley M.A."/>
        </authorList>
    </citation>
    <scope>NUCLEOTIDE SEQUENCE [LARGE SCALE GENOMIC DNA]</scope>
    <source>
        <strain evidence="11 12">G1</strain>
    </source>
</reference>
<dbReference type="InterPro" id="IPR027417">
    <property type="entry name" value="P-loop_NTPase"/>
</dbReference>
<dbReference type="OrthoDB" id="2109100at2759"/>
<evidence type="ECO:0000256" key="4">
    <source>
        <dbReference type="ARBA" id="ARBA00022692"/>
    </source>
</evidence>
<sequence>MGYYLNQLKTLVKRNLLLKKASKKSAIMEIALPIYCALMICYIGFLKRFTDGMESQTLSVKDPTELVYLNKYITFDIEKPLLGFVLPDGSDQSIIEKVMDNDIFNNTQIKPIKFKTQNEMIKYGTDMNNKEQLFGGIIFENKDLLKYTIRLDIKNTEDPETSPIPNRDENGLLSGKTDNKYLYSFTPIQTAVDEAIIRLKTKDDSLVMKYFFGKLGNISTENQFVKGISNNAGFFIVLSFASSVYIITLNIVKEKEDKLKDGLLIAGVHPTIFWLSWLIAEGFTMLIISIIMTVIIVINRLFSNVNFTVIFSVIFLFSLSTCTISFIFSTFFKKAKTASVVVLFFYLIPYLIAHLTFHYLNENISRILSLFISPVTFREILQSFDNLRYTSESLSFKNIFKTDTGIFLIIFIGNTIFYFILSIIFDNLLSNENGRYLFMPKRNMNDFSSENEINYQKDIQEDFNARNGEKCMVEVNHVHKIFKRKGVFDIDDNNNNTKQKKNEFLAVNDVSFKVYQNEIFAILGHNGAGKTTLINIMVGLIKATYGDVYFDSSSISKNVNNIRKDFGVCAQTNIIYDELTVEDHINFYANLKNVKVDVDEVLKELDLLPQKKLKSSKLSGGQKRKLCIGMAIIGNPKYIFLDEPTTGLDPLSRRKIWELLLKKKEGRVIFLTTHYMDEADILADRKLILNKGKIRCLGTSLYLKNHFNMKYNLGVETCEKEKINELIMSYLPEATYVEDKEANSYESCNQFYTWRLPLNSSDRFAPLLNELDRLSGSVINKYSLSLPTLEELFIRLEDGIVLQEDKDKDKDNDNNNIESCLIQTNENRLPKLKSVNKPTNTKFIIILVKYRLKIFIKDKVFAFCAVLLPIILFTLIFYFLNKYMFNEGDITYQSKEVTVPTMYFDTKINYETNSTLPLTPANIISGVSNKISEVTNIQIKEMEYPQFNDKYYLSSIDGEFYNTNNTLKFDVFYNNTMPHSVPAIVNALSNAYLASKNINDRITINNQPFDKRQNEKASIGLTLIDLMLGISIVLILNKFGPLSTRERINKLLLQLQLNSVSRFSYWISSLITDNVIFLTTCILLILGGVVVGFEPLQDVKLVLLIIGFLIIWSIPTMLYQYILSFLFKNENSAYLSIMAINICPICIGYVGLIIINLSTNNSMIGKLYGIFPVVFCLALTIFCPAFGIVALLNALFTLKMNSKLLPSSDLTLKMIMNKDNMISLLLILFVVLLFVYYIILMILDRKKNSINKSDIHELPQETRESYEKALEEGDDDVKREYEYIMEHRKDLPISTLHLCKEFNVPKNKIPDKKVRSTTTTTTTTTAIGENQSNYTYGSIHESVVNPNKFVKTAVIDVNFGVRNHECFGLLGPNGAGKTTTLNTIASTIPQTMGSICFHGVEIHQAKLSEISMGYCPQQDILWKELTLREHIEFFLRIRGYHSKDAKVYASHYINAVGLEEHQNKCVDSLSGGTKRKLSIIIAICGYPKRILLDEPTAGMDPSTRRLIWDIIKQTKRMNDSAIILTTHSMEEVEHLCDRLAILVNGRLICIGSPEHLKMKYGESYTLELQTSDIDHFHSEIIKEGNLFNSNQYKMEKISNNRVKYEVKITKYLGSIFEKIEECKKSGLVTDYSFNQTSLEQIFINFAKKQIVQK</sequence>